<dbReference type="eggNOG" id="COG1672">
    <property type="taxonomic scope" value="Bacteria"/>
</dbReference>
<dbReference type="InterPro" id="IPR036390">
    <property type="entry name" value="WH_DNA-bd_sf"/>
</dbReference>
<dbReference type="HOGENOM" id="CLU_762513_0_0_11"/>
<dbReference type="InterPro" id="IPR036388">
    <property type="entry name" value="WH-like_DNA-bd_sf"/>
</dbReference>
<dbReference type="OrthoDB" id="594504at2"/>
<dbReference type="GO" id="GO:0003677">
    <property type="term" value="F:DNA binding"/>
    <property type="evidence" value="ECO:0007669"/>
    <property type="project" value="InterPro"/>
</dbReference>
<dbReference type="InterPro" id="IPR005471">
    <property type="entry name" value="Tscrpt_reg_IclR_N"/>
</dbReference>
<dbReference type="Gene3D" id="1.10.10.10">
    <property type="entry name" value="Winged helix-like DNA-binding domain superfamily/Winged helix DNA-binding domain"/>
    <property type="match status" value="1"/>
</dbReference>
<evidence type="ECO:0000259" key="1">
    <source>
        <dbReference type="Pfam" id="PF09339"/>
    </source>
</evidence>
<proteinExistence type="predicted"/>
<evidence type="ECO:0000313" key="3">
    <source>
        <dbReference type="Proteomes" id="UP000004816"/>
    </source>
</evidence>
<dbReference type="STRING" id="679197.HMPREF9336_02149"/>
<dbReference type="Pfam" id="PF09339">
    <property type="entry name" value="HTH_IclR"/>
    <property type="match status" value="1"/>
</dbReference>
<name>E5XRM7_SEGRC</name>
<gene>
    <name evidence="2" type="ORF">HMPREF9336_02149</name>
</gene>
<evidence type="ECO:0000313" key="2">
    <source>
        <dbReference type="EMBL" id="EFV12990.1"/>
    </source>
</evidence>
<dbReference type="SUPFAM" id="SSF46785">
    <property type="entry name" value="Winged helix' DNA-binding domain"/>
    <property type="match status" value="1"/>
</dbReference>
<dbReference type="RefSeq" id="WP_007470242.1">
    <property type="nucleotide sequence ID" value="NZ_KI391953.1"/>
</dbReference>
<comment type="caution">
    <text evidence="2">The sequence shown here is derived from an EMBL/GenBank/DDBJ whole genome shotgun (WGS) entry which is preliminary data.</text>
</comment>
<organism evidence="2 3">
    <name type="scientific">Segniliparus rugosus (strain ATCC BAA-974 / DSM 45345 / CCUG 50838 / CIP 108380 / JCM 13579 / CDC 945)</name>
    <dbReference type="NCBI Taxonomy" id="679197"/>
    <lineage>
        <taxon>Bacteria</taxon>
        <taxon>Bacillati</taxon>
        <taxon>Actinomycetota</taxon>
        <taxon>Actinomycetes</taxon>
        <taxon>Mycobacteriales</taxon>
        <taxon>Segniliparaceae</taxon>
        <taxon>Segniliparus</taxon>
    </lineage>
</organism>
<protein>
    <recommendedName>
        <fullName evidence="1">HTH iclR-type domain-containing protein</fullName>
    </recommendedName>
</protein>
<accession>E5XRM7</accession>
<dbReference type="GO" id="GO:0006355">
    <property type="term" value="P:regulation of DNA-templated transcription"/>
    <property type="evidence" value="ECO:0007669"/>
    <property type="project" value="InterPro"/>
</dbReference>
<dbReference type="Proteomes" id="UP000004816">
    <property type="component" value="Unassembled WGS sequence"/>
</dbReference>
<feature type="domain" description="HTH iclR-type" evidence="1">
    <location>
        <begin position="309"/>
        <end position="345"/>
    </location>
</feature>
<dbReference type="InterPro" id="IPR027417">
    <property type="entry name" value="P-loop_NTPase"/>
</dbReference>
<keyword evidence="3" id="KW-1185">Reference proteome</keyword>
<sequence>MSQEDLANVSDYFSAARSTSEHLDRLDRVTVGSGPLIERLAERITQASATGARPHTLVIGPYGSGKTHVLKLAQHRALRQVRAKEHILPVWVDERTLGIGSYADLLLEMIRGTWPPSVQESALELRASADTAGLEQLFLDQCRGKMALVVVEQLDDIFKRIGLAGQSALRGFVESQKSILLLASARGLFPGVANREYPWYGSFDVERTVELTELEAEELVRKLVPRFAPENSRLDGFTALKISTHYAMLGGSPRVWQFFAAELDGETRNDFPTAFIRVIDRLTPYYAQQLQRLSPAEQRLLVELGRGGRQNTPHRVTDLAKAAGMSVSSAASLLGRLARSGWVRPQKHPSGDQRASWYAFTERALATWVDAVYWSTRLRDSPETSDTALD</sequence>
<reference evidence="2 3" key="1">
    <citation type="journal article" date="2011" name="Stand. Genomic Sci.">
        <title>High quality draft genome sequence of Segniliparus rugosus CDC 945(T)= (ATCC BAA-974(T)).</title>
        <authorList>
            <person name="Earl A.M."/>
            <person name="Desjardins C.A."/>
            <person name="Fitzgerald M.G."/>
            <person name="Arachchi H.M."/>
            <person name="Zeng Q."/>
            <person name="Mehta T."/>
            <person name="Griggs A."/>
            <person name="Birren B.W."/>
            <person name="Toney N.C."/>
            <person name="Carr J."/>
            <person name="Posey J."/>
            <person name="Butler W.R."/>
        </authorList>
    </citation>
    <scope>NUCLEOTIDE SEQUENCE [LARGE SCALE GENOMIC DNA]</scope>
    <source>
        <strain evidence="3">ATCC BAA-974 / DSM 45345 / CCUG 50838 / CIP 108380 / JCM 13579 / CDC 945</strain>
    </source>
</reference>
<dbReference type="EMBL" id="ACZI02000002">
    <property type="protein sequence ID" value="EFV12990.1"/>
    <property type="molecule type" value="Genomic_DNA"/>
</dbReference>
<dbReference type="SUPFAM" id="SSF52540">
    <property type="entry name" value="P-loop containing nucleoside triphosphate hydrolases"/>
    <property type="match status" value="1"/>
</dbReference>
<dbReference type="AlphaFoldDB" id="E5XRM7"/>